<dbReference type="PANTHER" id="PTHR22957">
    <property type="entry name" value="TBC1 DOMAIN FAMILY MEMBER GTPASE-ACTIVATING PROTEIN"/>
    <property type="match status" value="1"/>
</dbReference>
<evidence type="ECO:0000313" key="4">
    <source>
        <dbReference type="Proteomes" id="UP000652761"/>
    </source>
</evidence>
<protein>
    <recommendedName>
        <fullName evidence="2">Rab-GAP TBC domain-containing protein</fullName>
    </recommendedName>
</protein>
<dbReference type="FunFam" id="1.10.472.80:FF:000009">
    <property type="entry name" value="TBC1 domain family member 13"/>
    <property type="match status" value="1"/>
</dbReference>
<dbReference type="GO" id="GO:0005096">
    <property type="term" value="F:GTPase activator activity"/>
    <property type="evidence" value="ECO:0007669"/>
    <property type="project" value="TreeGrafter"/>
</dbReference>
<feature type="domain" description="Rab-GAP TBC" evidence="2">
    <location>
        <begin position="129"/>
        <end position="397"/>
    </location>
</feature>
<dbReference type="SMART" id="SM00164">
    <property type="entry name" value="TBC"/>
    <property type="match status" value="1"/>
</dbReference>
<dbReference type="InterPro" id="IPR000195">
    <property type="entry name" value="Rab-GAP-TBC_dom"/>
</dbReference>
<sequence>MLFRGKFKLTDRMLAVPDHLGSFFPVSASESRDGAGGSGTDSGEEMETFLRDAILGDHVVGGHSDDDDDEDLKLWEEDPRQDCKRVNHKASGKPCVDADESGPELESELSQKIIDLEALQKVASRGLPPGAGGARALVWKLLLGYLPGNRDLWDRILAEKRSAYLKLKSELILDPSRSTSNMEFPLASTTQDGRRVVDGQLERHVVPNGEHPLSLVKASVWHQYFQDSEITAQIDRDLLRTHPNIRFFAGESTFSLRNRESMRNILLLFAKLNPAIGYVQGMNEIVAPLYYVFSTDSDTQNAANAEADSFSCFVTLLSDSVDHFCPQLDNSPMGILSTLSDLSELLKANDEELWRHLELSNKVKPQFYAFRWITLLLTQEFEFQAVLRIWDSLLGSPFGVQEMALRVCCAMLMCARGELLDGDFAANLKLLQHYSCLELENLLRVAREKVVVPSTWGFRCKSETPLSSSGFFSSSTN</sequence>
<dbReference type="Gene3D" id="1.10.472.80">
    <property type="entry name" value="Ypt/Rab-GAP domain of gyp1p, domain 3"/>
    <property type="match status" value="1"/>
</dbReference>
<evidence type="ECO:0000259" key="2">
    <source>
        <dbReference type="PROSITE" id="PS50086"/>
    </source>
</evidence>
<dbReference type="InterPro" id="IPR035969">
    <property type="entry name" value="Rab-GAP_TBC_sf"/>
</dbReference>
<dbReference type="OrthoDB" id="10263206at2759"/>
<dbReference type="SUPFAM" id="SSF47923">
    <property type="entry name" value="Ypt/Rab-GAP domain of gyp1p"/>
    <property type="match status" value="2"/>
</dbReference>
<dbReference type="Pfam" id="PF00566">
    <property type="entry name" value="RabGAP-TBC"/>
    <property type="match status" value="1"/>
</dbReference>
<comment type="caution">
    <text evidence="3">The sequence shown here is derived from an EMBL/GenBank/DDBJ whole genome shotgun (WGS) entry which is preliminary data.</text>
</comment>
<accession>A0A843XRL9</accession>
<dbReference type="AlphaFoldDB" id="A0A843XRL9"/>
<name>A0A843XRL9_COLES</name>
<dbReference type="PROSITE" id="PS50086">
    <property type="entry name" value="TBC_RABGAP"/>
    <property type="match status" value="1"/>
</dbReference>
<dbReference type="Gene3D" id="1.10.8.270">
    <property type="entry name" value="putative rabgap domain of human tbc1 domain family member 14 like domains"/>
    <property type="match status" value="1"/>
</dbReference>
<proteinExistence type="predicted"/>
<organism evidence="3 4">
    <name type="scientific">Colocasia esculenta</name>
    <name type="common">Wild taro</name>
    <name type="synonym">Arum esculentum</name>
    <dbReference type="NCBI Taxonomy" id="4460"/>
    <lineage>
        <taxon>Eukaryota</taxon>
        <taxon>Viridiplantae</taxon>
        <taxon>Streptophyta</taxon>
        <taxon>Embryophyta</taxon>
        <taxon>Tracheophyta</taxon>
        <taxon>Spermatophyta</taxon>
        <taxon>Magnoliopsida</taxon>
        <taxon>Liliopsida</taxon>
        <taxon>Araceae</taxon>
        <taxon>Aroideae</taxon>
        <taxon>Colocasieae</taxon>
        <taxon>Colocasia</taxon>
    </lineage>
</organism>
<dbReference type="Proteomes" id="UP000652761">
    <property type="component" value="Unassembled WGS sequence"/>
</dbReference>
<dbReference type="Gene3D" id="1.10.10.750">
    <property type="entry name" value="Ypt/Rab-GAP domain of gyp1p, domain 1"/>
    <property type="match status" value="1"/>
</dbReference>
<gene>
    <name evidence="3" type="ORF">Taro_054569</name>
</gene>
<feature type="region of interest" description="Disordered" evidence="1">
    <location>
        <begin position="25"/>
        <end position="46"/>
    </location>
</feature>
<dbReference type="PANTHER" id="PTHR22957:SF495">
    <property type="entry name" value="TBC1 DOMAIN FAMILY MEMBER 13-LIKE ISOFORM X1"/>
    <property type="match status" value="1"/>
</dbReference>
<evidence type="ECO:0000256" key="1">
    <source>
        <dbReference type="SAM" id="MobiDB-lite"/>
    </source>
</evidence>
<reference evidence="3" key="1">
    <citation type="submission" date="2017-07" db="EMBL/GenBank/DDBJ databases">
        <title>Taro Niue Genome Assembly and Annotation.</title>
        <authorList>
            <person name="Atibalentja N."/>
            <person name="Keating K."/>
            <person name="Fields C.J."/>
        </authorList>
    </citation>
    <scope>NUCLEOTIDE SEQUENCE</scope>
    <source>
        <strain evidence="3">Niue_2</strain>
        <tissue evidence="3">Leaf</tissue>
    </source>
</reference>
<dbReference type="EMBL" id="NMUH01011159">
    <property type="protein sequence ID" value="MQM21527.1"/>
    <property type="molecule type" value="Genomic_DNA"/>
</dbReference>
<keyword evidence="4" id="KW-1185">Reference proteome</keyword>
<evidence type="ECO:0000313" key="3">
    <source>
        <dbReference type="EMBL" id="MQM21527.1"/>
    </source>
</evidence>
<dbReference type="GO" id="GO:0006886">
    <property type="term" value="P:intracellular protein transport"/>
    <property type="evidence" value="ECO:0007669"/>
    <property type="project" value="TreeGrafter"/>
</dbReference>